<accession>A0AAD7GZU7</accession>
<keyword evidence="1" id="KW-1133">Transmembrane helix</keyword>
<feature type="domain" description="DUF6534" evidence="2">
    <location>
        <begin position="168"/>
        <end position="244"/>
    </location>
</feature>
<keyword evidence="1" id="KW-0472">Membrane</keyword>
<keyword evidence="1" id="KW-0812">Transmembrane</keyword>
<evidence type="ECO:0000259" key="2">
    <source>
        <dbReference type="Pfam" id="PF20152"/>
    </source>
</evidence>
<keyword evidence="4" id="KW-1185">Reference proteome</keyword>
<reference evidence="3" key="1">
    <citation type="submission" date="2023-03" db="EMBL/GenBank/DDBJ databases">
        <title>Massive genome expansion in bonnet fungi (Mycena s.s.) driven by repeated elements and novel gene families across ecological guilds.</title>
        <authorList>
            <consortium name="Lawrence Berkeley National Laboratory"/>
            <person name="Harder C.B."/>
            <person name="Miyauchi S."/>
            <person name="Viragh M."/>
            <person name="Kuo A."/>
            <person name="Thoen E."/>
            <person name="Andreopoulos B."/>
            <person name="Lu D."/>
            <person name="Skrede I."/>
            <person name="Drula E."/>
            <person name="Henrissat B."/>
            <person name="Morin E."/>
            <person name="Kohler A."/>
            <person name="Barry K."/>
            <person name="LaButti K."/>
            <person name="Morin E."/>
            <person name="Salamov A."/>
            <person name="Lipzen A."/>
            <person name="Mereny Z."/>
            <person name="Hegedus B."/>
            <person name="Baldrian P."/>
            <person name="Stursova M."/>
            <person name="Weitz H."/>
            <person name="Taylor A."/>
            <person name="Grigoriev I.V."/>
            <person name="Nagy L.G."/>
            <person name="Martin F."/>
            <person name="Kauserud H."/>
        </authorList>
    </citation>
    <scope>NUCLEOTIDE SEQUENCE</scope>
    <source>
        <strain evidence="3">CBHHK067</strain>
    </source>
</reference>
<dbReference type="Proteomes" id="UP001221757">
    <property type="component" value="Unassembled WGS sequence"/>
</dbReference>
<feature type="transmembrane region" description="Helical" evidence="1">
    <location>
        <begin position="163"/>
        <end position="183"/>
    </location>
</feature>
<feature type="transmembrane region" description="Helical" evidence="1">
    <location>
        <begin position="55"/>
        <end position="79"/>
    </location>
</feature>
<dbReference type="Pfam" id="PF20152">
    <property type="entry name" value="DUF6534"/>
    <property type="match status" value="1"/>
</dbReference>
<comment type="caution">
    <text evidence="3">The sequence shown here is derived from an EMBL/GenBank/DDBJ whole genome shotgun (WGS) entry which is preliminary data.</text>
</comment>
<evidence type="ECO:0000256" key="1">
    <source>
        <dbReference type="SAM" id="Phobius"/>
    </source>
</evidence>
<proteinExistence type="predicted"/>
<organism evidence="3 4">
    <name type="scientific">Mycena rosella</name>
    <name type="common">Pink bonnet</name>
    <name type="synonym">Agaricus rosellus</name>
    <dbReference type="NCBI Taxonomy" id="1033263"/>
    <lineage>
        <taxon>Eukaryota</taxon>
        <taxon>Fungi</taxon>
        <taxon>Dikarya</taxon>
        <taxon>Basidiomycota</taxon>
        <taxon>Agaricomycotina</taxon>
        <taxon>Agaricomycetes</taxon>
        <taxon>Agaricomycetidae</taxon>
        <taxon>Agaricales</taxon>
        <taxon>Marasmiineae</taxon>
        <taxon>Mycenaceae</taxon>
        <taxon>Mycena</taxon>
    </lineage>
</organism>
<name>A0AAD7GZU7_MYCRO</name>
<feature type="transmembrane region" description="Helical" evidence="1">
    <location>
        <begin position="126"/>
        <end position="151"/>
    </location>
</feature>
<dbReference type="InterPro" id="IPR045339">
    <property type="entry name" value="DUF6534"/>
</dbReference>
<sequence length="276" mass="30937">MEHVFGREVLTVDVSPVIGPLFIGNILNWMFMGTLVMQLYTYYITFPTDKLFLRILVNGLFLLDVAQTVTSTHYGWFFIVTTWGNPSNFDIIPWSASMIPLLCGIVSAAVQIFYAWRIWVLATNRFLKALSILIVVLAFTQGIAAVLSGALTELLKLHPEVSLWLSTSFTVDVIITASMTFILSRAKKNTVWSPTEAMLTKLIHRVVQTGAASATCAAVDLAMFVHFPATNFHFAPAYILGKLHEQSNVDAEFASSNGFRQQKWNKLNWNDFFQNG</sequence>
<feature type="transmembrane region" description="Helical" evidence="1">
    <location>
        <begin position="91"/>
        <end position="114"/>
    </location>
</feature>
<dbReference type="PANTHER" id="PTHR40465:SF1">
    <property type="entry name" value="DUF6534 DOMAIN-CONTAINING PROTEIN"/>
    <property type="match status" value="1"/>
</dbReference>
<feature type="transmembrane region" description="Helical" evidence="1">
    <location>
        <begin position="20"/>
        <end position="43"/>
    </location>
</feature>
<dbReference type="AlphaFoldDB" id="A0AAD7GZU7"/>
<protein>
    <recommendedName>
        <fullName evidence="2">DUF6534 domain-containing protein</fullName>
    </recommendedName>
</protein>
<dbReference type="EMBL" id="JARKIE010000003">
    <property type="protein sequence ID" value="KAJ7708736.1"/>
    <property type="molecule type" value="Genomic_DNA"/>
</dbReference>
<evidence type="ECO:0000313" key="4">
    <source>
        <dbReference type="Proteomes" id="UP001221757"/>
    </source>
</evidence>
<evidence type="ECO:0000313" key="3">
    <source>
        <dbReference type="EMBL" id="KAJ7708736.1"/>
    </source>
</evidence>
<dbReference type="PANTHER" id="PTHR40465">
    <property type="entry name" value="CHROMOSOME 1, WHOLE GENOME SHOTGUN SEQUENCE"/>
    <property type="match status" value="1"/>
</dbReference>
<gene>
    <name evidence="3" type="ORF">B0H17DRAFT_1191234</name>
</gene>